<evidence type="ECO:0000256" key="7">
    <source>
        <dbReference type="ARBA" id="ARBA00023288"/>
    </source>
</evidence>
<keyword evidence="13" id="KW-1185">Reference proteome</keyword>
<dbReference type="PROSITE" id="PS50216">
    <property type="entry name" value="DHHC"/>
    <property type="match status" value="1"/>
</dbReference>
<comment type="similarity">
    <text evidence="10">Belongs to the DHHC palmitoyltransferase family.</text>
</comment>
<keyword evidence="2 10" id="KW-0808">Transferase</keyword>
<evidence type="ECO:0000256" key="10">
    <source>
        <dbReference type="RuleBase" id="RU079119"/>
    </source>
</evidence>
<evidence type="ECO:0000256" key="8">
    <source>
        <dbReference type="ARBA" id="ARBA00023315"/>
    </source>
</evidence>
<comment type="caution">
    <text evidence="12">The sequence shown here is derived from an EMBL/GenBank/DDBJ whole genome shotgun (WGS) entry which is preliminary data.</text>
</comment>
<evidence type="ECO:0000256" key="5">
    <source>
        <dbReference type="ARBA" id="ARBA00023136"/>
    </source>
</evidence>
<reference evidence="12 13" key="1">
    <citation type="submission" date="2019-01" db="EMBL/GenBank/DDBJ databases">
        <title>Genomes sequencing and comparative genomics of infectious freshwater microsporidia, Cucumispora dikerogammari and Thelohania contejeani.</title>
        <authorList>
            <person name="Cormier A."/>
            <person name="Giraud I."/>
            <person name="Wattier R."/>
            <person name="Teixeira M."/>
            <person name="Grandjean F."/>
            <person name="Rigaud T."/>
            <person name="Cordaux R."/>
        </authorList>
    </citation>
    <scope>NUCLEOTIDE SEQUENCE [LARGE SCALE GENOMIC DNA]</scope>
    <source>
        <strain evidence="12">T1</strain>
        <tissue evidence="12">Spores</tissue>
    </source>
</reference>
<evidence type="ECO:0000256" key="4">
    <source>
        <dbReference type="ARBA" id="ARBA00022989"/>
    </source>
</evidence>
<gene>
    <name evidence="12" type="primary">Zdhhc21</name>
    <name evidence="12" type="ORF">TCON_0757</name>
</gene>
<accession>A0ABQ7I0U8</accession>
<dbReference type="InterPro" id="IPR039859">
    <property type="entry name" value="PFA4/ZDH16/20/ERF2-like"/>
</dbReference>
<sequence length="207" mass="23884">MDEDSPKSYRLMVGFTFHIFIVLILISYSISENVSLHTRIILWILSLISSFSMVKTSLTDPGYINSNAFQVPDEVSSYCSDCGIIKPQYFTHCRYCDICVLECDHHCPWVDNCIGKNNHTYFLIYIISTAVSLCYSLLYFYSLLCETVDWNFPVLGAVAMIWFLMVDGVLTLLFIVLSIYHVVLTIMGIRSREFVKRLMKKKVMCEV</sequence>
<proteinExistence type="inferred from homology"/>
<feature type="transmembrane region" description="Helical" evidence="10">
    <location>
        <begin position="122"/>
        <end position="141"/>
    </location>
</feature>
<comment type="catalytic activity">
    <reaction evidence="9 10">
        <text>L-cysteinyl-[protein] + hexadecanoyl-CoA = S-hexadecanoyl-L-cysteinyl-[protein] + CoA</text>
        <dbReference type="Rhea" id="RHEA:36683"/>
        <dbReference type="Rhea" id="RHEA-COMP:10131"/>
        <dbReference type="Rhea" id="RHEA-COMP:11032"/>
        <dbReference type="ChEBI" id="CHEBI:29950"/>
        <dbReference type="ChEBI" id="CHEBI:57287"/>
        <dbReference type="ChEBI" id="CHEBI:57379"/>
        <dbReference type="ChEBI" id="CHEBI:74151"/>
        <dbReference type="EC" id="2.3.1.225"/>
    </reaction>
</comment>
<keyword evidence="8 10" id="KW-0012">Acyltransferase</keyword>
<evidence type="ECO:0000256" key="9">
    <source>
        <dbReference type="ARBA" id="ARBA00048048"/>
    </source>
</evidence>
<evidence type="ECO:0000256" key="6">
    <source>
        <dbReference type="ARBA" id="ARBA00023139"/>
    </source>
</evidence>
<evidence type="ECO:0000256" key="3">
    <source>
        <dbReference type="ARBA" id="ARBA00022692"/>
    </source>
</evidence>
<protein>
    <recommendedName>
        <fullName evidence="10">Palmitoyltransferase</fullName>
        <ecNumber evidence="10">2.3.1.225</ecNumber>
    </recommendedName>
</protein>
<keyword evidence="6" id="KW-0564">Palmitate</keyword>
<evidence type="ECO:0000256" key="1">
    <source>
        <dbReference type="ARBA" id="ARBA00004141"/>
    </source>
</evidence>
<evidence type="ECO:0000313" key="13">
    <source>
        <dbReference type="Proteomes" id="UP001516464"/>
    </source>
</evidence>
<dbReference type="EMBL" id="SBIQ01000032">
    <property type="protein sequence ID" value="KAF7684040.1"/>
    <property type="molecule type" value="Genomic_DNA"/>
</dbReference>
<feature type="domain" description="Palmitoyltransferase DHHC" evidence="11">
    <location>
        <begin position="76"/>
        <end position="196"/>
    </location>
</feature>
<keyword evidence="3 10" id="KW-0812">Transmembrane</keyword>
<feature type="transmembrane region" description="Helical" evidence="10">
    <location>
        <begin position="36"/>
        <end position="54"/>
    </location>
</feature>
<name>A0ABQ7I0U8_9MICR</name>
<organism evidence="12 13">
    <name type="scientific">Astathelohania contejeani</name>
    <dbReference type="NCBI Taxonomy" id="164912"/>
    <lineage>
        <taxon>Eukaryota</taxon>
        <taxon>Fungi</taxon>
        <taxon>Fungi incertae sedis</taxon>
        <taxon>Microsporidia</taxon>
        <taxon>Astathelohaniidae</taxon>
        <taxon>Astathelohania</taxon>
    </lineage>
</organism>
<feature type="transmembrane region" description="Helical" evidence="10">
    <location>
        <begin position="12"/>
        <end position="30"/>
    </location>
</feature>
<dbReference type="EC" id="2.3.1.225" evidence="10"/>
<comment type="domain">
    <text evidence="10">The DHHC domain is required for palmitoyltransferase activity.</text>
</comment>
<keyword evidence="5 10" id="KW-0472">Membrane</keyword>
<dbReference type="PANTHER" id="PTHR22883">
    <property type="entry name" value="ZINC FINGER DHHC DOMAIN CONTAINING PROTEIN"/>
    <property type="match status" value="1"/>
</dbReference>
<dbReference type="Proteomes" id="UP001516464">
    <property type="component" value="Unassembled WGS sequence"/>
</dbReference>
<keyword evidence="4 10" id="KW-1133">Transmembrane helix</keyword>
<dbReference type="Pfam" id="PF01529">
    <property type="entry name" value="DHHC"/>
    <property type="match status" value="1"/>
</dbReference>
<keyword evidence="7" id="KW-0449">Lipoprotein</keyword>
<evidence type="ECO:0000256" key="2">
    <source>
        <dbReference type="ARBA" id="ARBA00022679"/>
    </source>
</evidence>
<evidence type="ECO:0000313" key="12">
    <source>
        <dbReference type="EMBL" id="KAF7684040.1"/>
    </source>
</evidence>
<comment type="subcellular location">
    <subcellularLocation>
        <location evidence="1">Membrane</location>
        <topology evidence="1">Multi-pass membrane protein</topology>
    </subcellularLocation>
</comment>
<feature type="transmembrane region" description="Helical" evidence="10">
    <location>
        <begin position="161"/>
        <end position="189"/>
    </location>
</feature>
<dbReference type="InterPro" id="IPR001594">
    <property type="entry name" value="Palmitoyltrfase_DHHC"/>
</dbReference>
<evidence type="ECO:0000259" key="11">
    <source>
        <dbReference type="Pfam" id="PF01529"/>
    </source>
</evidence>